<evidence type="ECO:0000313" key="3">
    <source>
        <dbReference type="Proteomes" id="UP000593737"/>
    </source>
</evidence>
<protein>
    <recommendedName>
        <fullName evidence="4">HTH HARE-type domain-containing protein</fullName>
    </recommendedName>
</protein>
<evidence type="ECO:0000256" key="1">
    <source>
        <dbReference type="SAM" id="MobiDB-lite"/>
    </source>
</evidence>
<organism evidence="2 3">
    <name type="scientific">Candidatus Nitrospira kreftii</name>
    <dbReference type="NCBI Taxonomy" id="2652173"/>
    <lineage>
        <taxon>Bacteria</taxon>
        <taxon>Pseudomonadati</taxon>
        <taxon>Nitrospirota</taxon>
        <taxon>Nitrospiria</taxon>
        <taxon>Nitrospirales</taxon>
        <taxon>Nitrospiraceae</taxon>
        <taxon>Nitrospira</taxon>
    </lineage>
</organism>
<gene>
    <name evidence="2" type="ORF">Nkreftii_002284</name>
</gene>
<accession>A0A7S8FEU0</accession>
<evidence type="ECO:0008006" key="4">
    <source>
        <dbReference type="Google" id="ProtNLM"/>
    </source>
</evidence>
<proteinExistence type="predicted"/>
<dbReference type="EMBL" id="CP047423">
    <property type="protein sequence ID" value="QPD04510.1"/>
    <property type="molecule type" value="Genomic_DNA"/>
</dbReference>
<feature type="region of interest" description="Disordered" evidence="1">
    <location>
        <begin position="143"/>
        <end position="171"/>
    </location>
</feature>
<dbReference type="Proteomes" id="UP000593737">
    <property type="component" value="Chromosome"/>
</dbReference>
<dbReference type="AlphaFoldDB" id="A0A7S8FEU0"/>
<name>A0A7S8FEU0_9BACT</name>
<dbReference type="KEGG" id="nkf:Nkreftii_002284"/>
<sequence length="171" mass="19218">MEDRLAGAIEVLQEKLQEQIRSVLETKKMINSLRQMNGEAPLFNDADLRLEDSGPSRPDQYYGKGPGTACREYLEWRKRACSADEILKGLSQGGFDFKAAGYEDEDSRLRSLSILLAKNTAMFHRLPNGTFGLIAWYPEVAKKKAKEKPNEGDSKKKGDKEEEDTKTEVSG</sequence>
<reference evidence="2 3" key="1">
    <citation type="journal article" date="2020" name="ISME J.">
        <title>Enrichment and physiological characterization of a novel comammox Nitrospira indicates ammonium inhibition of complete nitrification.</title>
        <authorList>
            <person name="Sakoula D."/>
            <person name="Koch H."/>
            <person name="Frank J."/>
            <person name="Jetten M.S.M."/>
            <person name="van Kessel M.A.H.J."/>
            <person name="Lucker S."/>
        </authorList>
    </citation>
    <scope>NUCLEOTIDE SEQUENCE [LARGE SCALE GENOMIC DNA]</scope>
    <source>
        <strain evidence="2">Comreactor17</strain>
    </source>
</reference>
<evidence type="ECO:0000313" key="2">
    <source>
        <dbReference type="EMBL" id="QPD04510.1"/>
    </source>
</evidence>
<feature type="compositionally biased region" description="Basic and acidic residues" evidence="1">
    <location>
        <begin position="147"/>
        <end position="160"/>
    </location>
</feature>